<reference evidence="8" key="1">
    <citation type="submission" date="2016-12" db="EMBL/GenBank/DDBJ databases">
        <title>Draft genome sequence of Roseomonas mucosa strain AU37, isolated from a peripheral intravenous catheter.</title>
        <authorList>
            <person name="Choudhury M.A."/>
            <person name="Sidjabat H.E."/>
            <person name="Wailan A.M."/>
            <person name="Zhang L."/>
            <person name="Marsh N.M."/>
            <person name="Rickard C.M."/>
            <person name="Davies M."/>
            <person name="Mcmillan D.J."/>
        </authorList>
    </citation>
    <scope>NUCLEOTIDE SEQUENCE [LARGE SCALE GENOMIC DNA]</scope>
    <source>
        <strain evidence="8">AU37</strain>
    </source>
</reference>
<protein>
    <recommendedName>
        <fullName evidence="1">DNA-directed DNA polymerase</fullName>
        <ecNumber evidence="1">2.7.7.7</ecNumber>
    </recommendedName>
</protein>
<gene>
    <name evidence="8" type="ORF">APZ41_013790</name>
</gene>
<dbReference type="RefSeq" id="WP_058390596.1">
    <property type="nucleotide sequence ID" value="NZ_LLWF02000048.1"/>
</dbReference>
<keyword evidence="9" id="KW-1185">Reference proteome</keyword>
<dbReference type="EMBL" id="LLWF02000048">
    <property type="protein sequence ID" value="ONH82606.1"/>
    <property type="molecule type" value="Genomic_DNA"/>
</dbReference>
<dbReference type="PANTHER" id="PTHR34388">
    <property type="entry name" value="DNA POLYMERASE III SUBUNIT DELTA"/>
    <property type="match status" value="1"/>
</dbReference>
<dbReference type="InterPro" id="IPR008921">
    <property type="entry name" value="DNA_pol3_clamp-load_cplx_C"/>
</dbReference>
<comment type="similarity">
    <text evidence="6">Belongs to the DNA polymerase HolA subunit family.</text>
</comment>
<dbReference type="Gene3D" id="1.10.8.60">
    <property type="match status" value="1"/>
</dbReference>
<keyword evidence="3" id="KW-0548">Nucleotidyltransferase</keyword>
<evidence type="ECO:0000256" key="7">
    <source>
        <dbReference type="ARBA" id="ARBA00049244"/>
    </source>
</evidence>
<organism evidence="8 9">
    <name type="scientific">Roseomonas mucosa</name>
    <dbReference type="NCBI Taxonomy" id="207340"/>
    <lineage>
        <taxon>Bacteria</taxon>
        <taxon>Pseudomonadati</taxon>
        <taxon>Pseudomonadota</taxon>
        <taxon>Alphaproteobacteria</taxon>
        <taxon>Acetobacterales</taxon>
        <taxon>Roseomonadaceae</taxon>
        <taxon>Roseomonas</taxon>
    </lineage>
</organism>
<comment type="caution">
    <text evidence="8">The sequence shown here is derived from an EMBL/GenBank/DDBJ whole genome shotgun (WGS) entry which is preliminary data.</text>
</comment>
<accession>A0A1S8D2S5</accession>
<name>A0A1S8D2S5_9PROT</name>
<proteinExistence type="inferred from homology"/>
<dbReference type="Gene3D" id="1.20.272.10">
    <property type="match status" value="1"/>
</dbReference>
<dbReference type="SUPFAM" id="SSF48019">
    <property type="entry name" value="post-AAA+ oligomerization domain-like"/>
    <property type="match status" value="1"/>
</dbReference>
<evidence type="ECO:0000256" key="5">
    <source>
        <dbReference type="ARBA" id="ARBA00022932"/>
    </source>
</evidence>
<keyword evidence="5" id="KW-0239">DNA-directed DNA polymerase</keyword>
<evidence type="ECO:0000313" key="9">
    <source>
        <dbReference type="Proteomes" id="UP000054844"/>
    </source>
</evidence>
<dbReference type="STRING" id="207340.APZ41_013790"/>
<dbReference type="Proteomes" id="UP000054844">
    <property type="component" value="Unassembled WGS sequence"/>
</dbReference>
<dbReference type="PANTHER" id="PTHR34388:SF1">
    <property type="entry name" value="DNA POLYMERASE III SUBUNIT DELTA"/>
    <property type="match status" value="1"/>
</dbReference>
<dbReference type="OrthoDB" id="9804983at2"/>
<evidence type="ECO:0000256" key="4">
    <source>
        <dbReference type="ARBA" id="ARBA00022705"/>
    </source>
</evidence>
<dbReference type="InterPro" id="IPR005790">
    <property type="entry name" value="DNA_polIII_delta"/>
</dbReference>
<dbReference type="NCBIfam" id="TIGR01128">
    <property type="entry name" value="holA"/>
    <property type="match status" value="1"/>
</dbReference>
<comment type="catalytic activity">
    <reaction evidence="7">
        <text>DNA(n) + a 2'-deoxyribonucleoside 5'-triphosphate = DNA(n+1) + diphosphate</text>
        <dbReference type="Rhea" id="RHEA:22508"/>
        <dbReference type="Rhea" id="RHEA-COMP:17339"/>
        <dbReference type="Rhea" id="RHEA-COMP:17340"/>
        <dbReference type="ChEBI" id="CHEBI:33019"/>
        <dbReference type="ChEBI" id="CHEBI:61560"/>
        <dbReference type="ChEBI" id="CHEBI:173112"/>
        <dbReference type="EC" id="2.7.7.7"/>
    </reaction>
</comment>
<dbReference type="GO" id="GO:0006261">
    <property type="term" value="P:DNA-templated DNA replication"/>
    <property type="evidence" value="ECO:0007669"/>
    <property type="project" value="TreeGrafter"/>
</dbReference>
<sequence>MPKIEARRVAAFLRDPGAARLVLLYGDDPGLVRERSDALLRAVVGGDDPFRVAELARDQAQRGGALAGEAAALAMTGGRRFVRVRDATDALAPAAREVLAGRGEALVVLEAGELPKSSRLRALAEGPGEAVAVECWRERGEALTASIGEILREEGVKVEPSALGWLSERLGEDRRLMRRSLEKLALYVGPGGTVGEEDVLACLDEGISAEISEALLSATAGEVPRTDALLEGAFSEGINPVAAIRAALRHVQRLHLAALAVAAGQPPGTAMQALRPPVFFRDKPGFERALRIWRPAALAEMGAMLLRAEARVKSGGTGKPVPDRAVAREAVMALARRAATLARR</sequence>
<dbReference type="Gene3D" id="3.40.50.300">
    <property type="entry name" value="P-loop containing nucleotide triphosphate hydrolases"/>
    <property type="match status" value="1"/>
</dbReference>
<evidence type="ECO:0000256" key="3">
    <source>
        <dbReference type="ARBA" id="ARBA00022695"/>
    </source>
</evidence>
<keyword evidence="4" id="KW-0235">DNA replication</keyword>
<evidence type="ECO:0000256" key="6">
    <source>
        <dbReference type="ARBA" id="ARBA00034754"/>
    </source>
</evidence>
<dbReference type="GO" id="GO:0003677">
    <property type="term" value="F:DNA binding"/>
    <property type="evidence" value="ECO:0007669"/>
    <property type="project" value="InterPro"/>
</dbReference>
<evidence type="ECO:0000313" key="8">
    <source>
        <dbReference type="EMBL" id="ONH82606.1"/>
    </source>
</evidence>
<dbReference type="SUPFAM" id="SSF52540">
    <property type="entry name" value="P-loop containing nucleoside triphosphate hydrolases"/>
    <property type="match status" value="1"/>
</dbReference>
<evidence type="ECO:0000256" key="2">
    <source>
        <dbReference type="ARBA" id="ARBA00022679"/>
    </source>
</evidence>
<dbReference type="InterPro" id="IPR027417">
    <property type="entry name" value="P-loop_NTPase"/>
</dbReference>
<dbReference type="GO" id="GO:0009360">
    <property type="term" value="C:DNA polymerase III complex"/>
    <property type="evidence" value="ECO:0007669"/>
    <property type="project" value="TreeGrafter"/>
</dbReference>
<dbReference type="EC" id="2.7.7.7" evidence="1"/>
<keyword evidence="2" id="KW-0808">Transferase</keyword>
<dbReference type="AlphaFoldDB" id="A0A1S8D2S5"/>
<dbReference type="GO" id="GO:0003887">
    <property type="term" value="F:DNA-directed DNA polymerase activity"/>
    <property type="evidence" value="ECO:0007669"/>
    <property type="project" value="UniProtKB-KW"/>
</dbReference>
<evidence type="ECO:0000256" key="1">
    <source>
        <dbReference type="ARBA" id="ARBA00012417"/>
    </source>
</evidence>